<feature type="domain" description="Aminoacyl-tRNA synthetase class Ia" evidence="9">
    <location>
        <begin position="19"/>
        <end position="79"/>
    </location>
</feature>
<keyword evidence="6" id="KW-0648">Protein biosynthesis</keyword>
<evidence type="ECO:0000256" key="5">
    <source>
        <dbReference type="ARBA" id="ARBA00022840"/>
    </source>
</evidence>
<evidence type="ECO:0000259" key="9">
    <source>
        <dbReference type="Pfam" id="PF00133"/>
    </source>
</evidence>
<proteinExistence type="inferred from homology"/>
<dbReference type="STRING" id="67801.A0A1B0BH57"/>
<dbReference type="Proteomes" id="UP000092460">
    <property type="component" value="Unassembled WGS sequence"/>
</dbReference>
<reference evidence="10" key="2">
    <citation type="submission" date="2020-05" db="UniProtKB">
        <authorList>
            <consortium name="EnsemblMetazoa"/>
        </authorList>
    </citation>
    <scope>IDENTIFICATION</scope>
    <source>
        <strain evidence="10">IAEA</strain>
    </source>
</reference>
<dbReference type="InterPro" id="IPR002300">
    <property type="entry name" value="aa-tRNA-synth_Ia"/>
</dbReference>
<dbReference type="EC" id="6.1.1.9" evidence="2"/>
<dbReference type="PANTHER" id="PTHR11946">
    <property type="entry name" value="VALYL-TRNA SYNTHETASES"/>
    <property type="match status" value="1"/>
</dbReference>
<evidence type="ECO:0000256" key="3">
    <source>
        <dbReference type="ARBA" id="ARBA00022598"/>
    </source>
</evidence>
<dbReference type="GO" id="GO:0004832">
    <property type="term" value="F:valine-tRNA ligase activity"/>
    <property type="evidence" value="ECO:0007669"/>
    <property type="project" value="UniProtKB-EC"/>
</dbReference>
<evidence type="ECO:0000313" key="11">
    <source>
        <dbReference type="Proteomes" id="UP000092460"/>
    </source>
</evidence>
<dbReference type="PANTHER" id="PTHR11946:SF109">
    <property type="entry name" value="VALINE--TRNA LIGASE"/>
    <property type="match status" value="1"/>
</dbReference>
<keyword evidence="7" id="KW-0030">Aminoacyl-tRNA synthetase</keyword>
<reference evidence="11" key="1">
    <citation type="submission" date="2015-01" db="EMBL/GenBank/DDBJ databases">
        <authorList>
            <person name="Aksoy S."/>
            <person name="Warren W."/>
            <person name="Wilson R.K."/>
        </authorList>
    </citation>
    <scope>NUCLEOTIDE SEQUENCE [LARGE SCALE GENOMIC DNA]</scope>
    <source>
        <strain evidence="11">IAEA</strain>
    </source>
</reference>
<keyword evidence="11" id="KW-1185">Reference proteome</keyword>
<dbReference type="InterPro" id="IPR002303">
    <property type="entry name" value="Valyl-tRNA_ligase"/>
</dbReference>
<dbReference type="SUPFAM" id="SSF52374">
    <property type="entry name" value="Nucleotidylyl transferase"/>
    <property type="match status" value="1"/>
</dbReference>
<dbReference type="VEuPathDB" id="VectorBase:GPPI029911"/>
<keyword evidence="4" id="KW-0547">Nucleotide-binding</keyword>
<name>A0A1B0BH57_9MUSC</name>
<dbReference type="EMBL" id="JXJN01014185">
    <property type="status" value="NOT_ANNOTATED_CDS"/>
    <property type="molecule type" value="Genomic_DNA"/>
</dbReference>
<dbReference type="Gene3D" id="3.40.50.620">
    <property type="entry name" value="HUPs"/>
    <property type="match status" value="1"/>
</dbReference>
<dbReference type="AlphaFoldDB" id="A0A1B0BH57"/>
<keyword evidence="3" id="KW-0436">Ligase</keyword>
<organism evidence="10 11">
    <name type="scientific">Glossina palpalis gambiensis</name>
    <dbReference type="NCBI Taxonomy" id="67801"/>
    <lineage>
        <taxon>Eukaryota</taxon>
        <taxon>Metazoa</taxon>
        <taxon>Ecdysozoa</taxon>
        <taxon>Arthropoda</taxon>
        <taxon>Hexapoda</taxon>
        <taxon>Insecta</taxon>
        <taxon>Pterygota</taxon>
        <taxon>Neoptera</taxon>
        <taxon>Endopterygota</taxon>
        <taxon>Diptera</taxon>
        <taxon>Brachycera</taxon>
        <taxon>Muscomorpha</taxon>
        <taxon>Hippoboscoidea</taxon>
        <taxon>Glossinidae</taxon>
        <taxon>Glossina</taxon>
    </lineage>
</organism>
<keyword evidence="5" id="KW-0067">ATP-binding</keyword>
<evidence type="ECO:0000256" key="8">
    <source>
        <dbReference type="ARBA" id="ARBA00029936"/>
    </source>
</evidence>
<evidence type="ECO:0000256" key="6">
    <source>
        <dbReference type="ARBA" id="ARBA00022917"/>
    </source>
</evidence>
<dbReference type="InterPro" id="IPR014729">
    <property type="entry name" value="Rossmann-like_a/b/a_fold"/>
</dbReference>
<accession>A0A1B0BH57</accession>
<comment type="similarity">
    <text evidence="1">Belongs to the class-I aminoacyl-tRNA synthetase family.</text>
</comment>
<dbReference type="GO" id="GO:0005524">
    <property type="term" value="F:ATP binding"/>
    <property type="evidence" value="ECO:0007669"/>
    <property type="project" value="UniProtKB-KW"/>
</dbReference>
<evidence type="ECO:0000256" key="2">
    <source>
        <dbReference type="ARBA" id="ARBA00013169"/>
    </source>
</evidence>
<dbReference type="Pfam" id="PF00133">
    <property type="entry name" value="tRNA-synt_1"/>
    <property type="match status" value="1"/>
</dbReference>
<evidence type="ECO:0000256" key="7">
    <source>
        <dbReference type="ARBA" id="ARBA00023146"/>
    </source>
</evidence>
<protein>
    <recommendedName>
        <fullName evidence="2">valine--tRNA ligase</fullName>
        <ecNumber evidence="2">6.1.1.9</ecNumber>
    </recommendedName>
    <alternativeName>
        <fullName evidence="8">Valyl-tRNA synthetase</fullName>
    </alternativeName>
</protein>
<evidence type="ECO:0000256" key="1">
    <source>
        <dbReference type="ARBA" id="ARBA00005594"/>
    </source>
</evidence>
<sequence length="117" mass="12985">MYLEGPVANAPNVVKRANGSSLDWSHVAFTMDPQLGKAVTEAFVRLHEEGCIYRSSRLVNWSCTLRSAISDIEVEKVEISGSTLLSIPGYSDKVEFGVLVKFAYCVEDSDEEWLRPA</sequence>
<dbReference type="EnsemblMetazoa" id="GPPI029911-RA">
    <property type="protein sequence ID" value="GPPI029911-PA"/>
    <property type="gene ID" value="GPPI029911"/>
</dbReference>
<dbReference type="GO" id="GO:0005829">
    <property type="term" value="C:cytosol"/>
    <property type="evidence" value="ECO:0007669"/>
    <property type="project" value="TreeGrafter"/>
</dbReference>
<dbReference type="GO" id="GO:0006438">
    <property type="term" value="P:valyl-tRNA aminoacylation"/>
    <property type="evidence" value="ECO:0007669"/>
    <property type="project" value="InterPro"/>
</dbReference>
<evidence type="ECO:0000313" key="10">
    <source>
        <dbReference type="EnsemblMetazoa" id="GPPI029911-PA"/>
    </source>
</evidence>
<evidence type="ECO:0000256" key="4">
    <source>
        <dbReference type="ARBA" id="ARBA00022741"/>
    </source>
</evidence>